<accession>A0A2H8TGZ6</accession>
<dbReference type="OrthoDB" id="2153661at2759"/>
<dbReference type="FunFam" id="3.90.280.10:FF:000002">
    <property type="entry name" value="39S ribosomal protein L38, mitochondrial"/>
    <property type="match status" value="1"/>
</dbReference>
<dbReference type="EMBL" id="GFXV01001569">
    <property type="protein sequence ID" value="MBW13374.1"/>
    <property type="molecule type" value="Transcribed_RNA"/>
</dbReference>
<evidence type="ECO:0000256" key="5">
    <source>
        <dbReference type="ARBA" id="ARBA00023128"/>
    </source>
</evidence>
<organism evidence="10">
    <name type="scientific">Melanaphis sacchari</name>
    <dbReference type="NCBI Taxonomy" id="742174"/>
    <lineage>
        <taxon>Eukaryota</taxon>
        <taxon>Metazoa</taxon>
        <taxon>Ecdysozoa</taxon>
        <taxon>Arthropoda</taxon>
        <taxon>Hexapoda</taxon>
        <taxon>Insecta</taxon>
        <taxon>Pterygota</taxon>
        <taxon>Neoptera</taxon>
        <taxon>Paraneoptera</taxon>
        <taxon>Hemiptera</taxon>
        <taxon>Sternorrhyncha</taxon>
        <taxon>Aphidomorpha</taxon>
        <taxon>Aphidoidea</taxon>
        <taxon>Aphididae</taxon>
        <taxon>Aphidini</taxon>
        <taxon>Melanaphis</taxon>
    </lineage>
</organism>
<evidence type="ECO:0000256" key="2">
    <source>
        <dbReference type="ARBA" id="ARBA00022946"/>
    </source>
</evidence>
<dbReference type="InterPro" id="IPR008914">
    <property type="entry name" value="PEBP"/>
</dbReference>
<keyword evidence="6" id="KW-0687">Ribonucleoprotein</keyword>
<dbReference type="PANTHER" id="PTHR11362:SF133">
    <property type="entry name" value="LARGE RIBOSOMAL SUBUNIT PROTEIN ML38"/>
    <property type="match status" value="1"/>
</dbReference>
<keyword evidence="2" id="KW-0809">Transit peptide</keyword>
<dbReference type="CDD" id="cd00866">
    <property type="entry name" value="PEBP_euk"/>
    <property type="match status" value="1"/>
</dbReference>
<dbReference type="SUPFAM" id="SSF49777">
    <property type="entry name" value="PEBP-like"/>
    <property type="match status" value="1"/>
</dbReference>
<dbReference type="GO" id="GO:0005743">
    <property type="term" value="C:mitochondrial inner membrane"/>
    <property type="evidence" value="ECO:0007669"/>
    <property type="project" value="UniProtKB-ARBA"/>
</dbReference>
<evidence type="ECO:0000256" key="6">
    <source>
        <dbReference type="ARBA" id="ARBA00023274"/>
    </source>
</evidence>
<gene>
    <name evidence="10" type="primary">Mrpl38_1</name>
</gene>
<evidence type="ECO:0000256" key="9">
    <source>
        <dbReference type="ARBA" id="ARBA00041206"/>
    </source>
</evidence>
<evidence type="ECO:0000256" key="3">
    <source>
        <dbReference type="ARBA" id="ARBA00022980"/>
    </source>
</evidence>
<comment type="subcellular location">
    <subcellularLocation>
        <location evidence="1">Mitochondrion</location>
    </subcellularLocation>
</comment>
<evidence type="ECO:0000256" key="4">
    <source>
        <dbReference type="ARBA" id="ARBA00023054"/>
    </source>
</evidence>
<keyword evidence="3 10" id="KW-0689">Ribosomal protein</keyword>
<dbReference type="Pfam" id="PF01161">
    <property type="entry name" value="PBP"/>
    <property type="match status" value="1"/>
</dbReference>
<dbReference type="Gene3D" id="3.90.280.10">
    <property type="entry name" value="PEBP-like"/>
    <property type="match status" value="1"/>
</dbReference>
<evidence type="ECO:0000313" key="10">
    <source>
        <dbReference type="EMBL" id="MBW13374.1"/>
    </source>
</evidence>
<proteinExistence type="inferred from homology"/>
<name>A0A2H8TGZ6_9HEMI</name>
<dbReference type="GO" id="GO:0005762">
    <property type="term" value="C:mitochondrial large ribosomal subunit"/>
    <property type="evidence" value="ECO:0007669"/>
    <property type="project" value="TreeGrafter"/>
</dbReference>
<keyword evidence="4" id="KW-0175">Coiled coil</keyword>
<dbReference type="AlphaFoldDB" id="A0A2H8TGZ6"/>
<evidence type="ECO:0000256" key="1">
    <source>
        <dbReference type="ARBA" id="ARBA00004173"/>
    </source>
</evidence>
<evidence type="ECO:0000256" key="7">
    <source>
        <dbReference type="ARBA" id="ARBA00038016"/>
    </source>
</evidence>
<reference evidence="10" key="1">
    <citation type="submission" date="2017-10" db="EMBL/GenBank/DDBJ databases">
        <title>Transcriptome Assembly of Sugarcane Aphid Adults.</title>
        <authorList>
            <person name="Scully E.D."/>
            <person name="Palmer N.A."/>
            <person name="Geib S.M."/>
            <person name="Sarath G."/>
            <person name="Sattler S.E."/>
        </authorList>
    </citation>
    <scope>NUCLEOTIDE SEQUENCE</scope>
    <source>
        <tissue evidence="10">Whole body</tissue>
    </source>
</reference>
<evidence type="ECO:0000256" key="8">
    <source>
        <dbReference type="ARBA" id="ARBA00039444"/>
    </source>
</evidence>
<dbReference type="InterPro" id="IPR035810">
    <property type="entry name" value="PEBP_euk"/>
</dbReference>
<dbReference type="InterPro" id="IPR036610">
    <property type="entry name" value="PEBP-like_sf"/>
</dbReference>
<sequence>MSFSVKCLLKKQNRLLTVMSVRHRSQRRNLGKPPGIAKTLEEKMEEMNFKDPKIHFKVDIGLPTPQRDKKTETAKRIEFIKKIKCNAELEKLARNNELPVSLDEISNDWLKTNAPLHTKKVAEYYGIFEHLFGDAYFTPYIQMDISYEYDSKKVPVYRGNIIKPIEALDCPEVNFEAPENTLWTLMLTNPDGHLHKENSEYIHWLVGNIPGGDVNKGETVFNYLQPFPAKGTGYQRMIFVLYKQSSEINFSSIKSVSEKIDLAKRTFSTFDFYRSYEDIMTPAGLAFYQTDWDNSLTKFYHDQLSMQEPVYEYDFPSPYIKPQKWFPLKEPFNLYMDKYRDEKQIAKEFLLRKLRKTHPFQKPEPPLKYPNAVPFKKTTPSWLKLEMKKERLRWGRVNDY</sequence>
<keyword evidence="5" id="KW-0496">Mitochondrion</keyword>
<protein>
    <recommendedName>
        <fullName evidence="8">Large ribosomal subunit protein mL38</fullName>
    </recommendedName>
    <alternativeName>
        <fullName evidence="9">39S ribosomal protein L38, mitochondrial</fullName>
    </alternativeName>
</protein>
<dbReference type="PANTHER" id="PTHR11362">
    <property type="entry name" value="PHOSPHATIDYLETHANOLAMINE-BINDING PROTEIN"/>
    <property type="match status" value="1"/>
</dbReference>
<comment type="similarity">
    <text evidence="7">Belongs to the phosphatidylethanolamine-binding protein family. Mitochondrion-specific ribosomal protein mL38 subfamily.</text>
</comment>